<protein>
    <submittedName>
        <fullName evidence="1">Uncharacterized protein</fullName>
    </submittedName>
</protein>
<sequence length="48" mass="5307">MKDLPVPLPVQVQYHRLPELTNGQLNNKSGLPQKDRPLLLLFAAQGTG</sequence>
<reference evidence="1 2" key="2">
    <citation type="submission" date="2008-10" db="EMBL/GenBank/DDBJ databases">
        <authorList>
            <person name="Fulton L."/>
            <person name="Clifton S."/>
            <person name="Fulton B."/>
            <person name="Xu J."/>
            <person name="Minx P."/>
            <person name="Pepin K.H."/>
            <person name="Johnson M."/>
            <person name="Bhonagiri V."/>
            <person name="Nash W.E."/>
            <person name="Mardis E.R."/>
            <person name="Wilson R.K."/>
        </authorList>
    </citation>
    <scope>NUCLEOTIDE SEQUENCE [LARGE SCALE GENOMIC DNA]</scope>
    <source>
        <strain evidence="1 2">ATCC 29098</strain>
    </source>
</reference>
<gene>
    <name evidence="1" type="ORF">DESPIG_01074</name>
</gene>
<proteinExistence type="predicted"/>
<dbReference type="EMBL" id="ABXU01000027">
    <property type="protein sequence ID" value="EEB34107.1"/>
    <property type="molecule type" value="Genomic_DNA"/>
</dbReference>
<name>B6WSF2_9BACT</name>
<accession>B6WSF2</accession>
<evidence type="ECO:0000313" key="1">
    <source>
        <dbReference type="EMBL" id="EEB34107.1"/>
    </source>
</evidence>
<organism evidence="1 2">
    <name type="scientific">Desulfovibrio piger ATCC 29098</name>
    <dbReference type="NCBI Taxonomy" id="411464"/>
    <lineage>
        <taxon>Bacteria</taxon>
        <taxon>Pseudomonadati</taxon>
        <taxon>Thermodesulfobacteriota</taxon>
        <taxon>Desulfovibrionia</taxon>
        <taxon>Desulfovibrionales</taxon>
        <taxon>Desulfovibrionaceae</taxon>
        <taxon>Desulfovibrio</taxon>
    </lineage>
</organism>
<dbReference type="Proteomes" id="UP000003676">
    <property type="component" value="Unassembled WGS sequence"/>
</dbReference>
<evidence type="ECO:0000313" key="2">
    <source>
        <dbReference type="Proteomes" id="UP000003676"/>
    </source>
</evidence>
<reference evidence="1 2" key="1">
    <citation type="submission" date="2008-10" db="EMBL/GenBank/DDBJ databases">
        <title>Draft genome sequence of Desulvovibrio piger (ATCC 29098).</title>
        <authorList>
            <person name="Sudarsanam P."/>
            <person name="Ley R."/>
            <person name="Guruge J."/>
            <person name="Turnbaugh P.J."/>
            <person name="Mahowald M."/>
            <person name="Liep D."/>
            <person name="Gordon J."/>
        </authorList>
    </citation>
    <scope>NUCLEOTIDE SEQUENCE [LARGE SCALE GENOMIC DNA]</scope>
    <source>
        <strain evidence="1 2">ATCC 29098</strain>
    </source>
</reference>
<comment type="caution">
    <text evidence="1">The sequence shown here is derived from an EMBL/GenBank/DDBJ whole genome shotgun (WGS) entry which is preliminary data.</text>
</comment>
<dbReference type="AlphaFoldDB" id="B6WSF2"/>
<dbReference type="HOGENOM" id="CLU_3152081_0_0_7"/>